<gene>
    <name evidence="2" type="ordered locus">BBR47_30230</name>
</gene>
<name>C0ZDZ1_BREBN</name>
<evidence type="ECO:0000256" key="1">
    <source>
        <dbReference type="SAM" id="MobiDB-lite"/>
    </source>
</evidence>
<accession>C0ZDZ1</accession>
<keyword evidence="3" id="KW-1185">Reference proteome</keyword>
<organism evidence="2 3">
    <name type="scientific">Brevibacillus brevis (strain 47 / JCM 6285 / NBRC 100599)</name>
    <dbReference type="NCBI Taxonomy" id="358681"/>
    <lineage>
        <taxon>Bacteria</taxon>
        <taxon>Bacillati</taxon>
        <taxon>Bacillota</taxon>
        <taxon>Bacilli</taxon>
        <taxon>Bacillales</taxon>
        <taxon>Paenibacillaceae</taxon>
        <taxon>Brevibacillus</taxon>
    </lineage>
</organism>
<protein>
    <submittedName>
        <fullName evidence="2">Uncharacterized protein</fullName>
    </submittedName>
</protein>
<evidence type="ECO:0000313" key="3">
    <source>
        <dbReference type="Proteomes" id="UP000001877"/>
    </source>
</evidence>
<dbReference type="KEGG" id="bbe:BBR47_30230"/>
<dbReference type="AlphaFoldDB" id="C0ZDZ1"/>
<feature type="region of interest" description="Disordered" evidence="1">
    <location>
        <begin position="1"/>
        <end position="23"/>
    </location>
</feature>
<reference evidence="2 3" key="1">
    <citation type="submission" date="2005-03" db="EMBL/GenBank/DDBJ databases">
        <title>Brevibacillus brevis strain 47, complete genome.</title>
        <authorList>
            <person name="Hosoyama A."/>
            <person name="Yamada R."/>
            <person name="Hongo Y."/>
            <person name="Terui Y."/>
            <person name="Ankai A."/>
            <person name="Masuyama W."/>
            <person name="Sekiguchi M."/>
            <person name="Takeda T."/>
            <person name="Asano K."/>
            <person name="Ohji S."/>
            <person name="Ichikawa N."/>
            <person name="Narita S."/>
            <person name="Aoki N."/>
            <person name="Miura H."/>
            <person name="Matsushita S."/>
            <person name="Sekigawa T."/>
            <person name="Yamagata H."/>
            <person name="Yoshikawa H."/>
            <person name="Udaka S."/>
            <person name="Tanikawa S."/>
            <person name="Fujita N."/>
        </authorList>
    </citation>
    <scope>NUCLEOTIDE SEQUENCE [LARGE SCALE GENOMIC DNA]</scope>
    <source>
        <strain evidence="3">47 / JCM 6285 / NBRC 100599</strain>
    </source>
</reference>
<sequence length="37" mass="4303">MTKVIPKSKAIAPTPKKRSYENTLNNLAQYLERNKKK</sequence>
<dbReference type="EMBL" id="AP008955">
    <property type="protein sequence ID" value="BAH44000.1"/>
    <property type="molecule type" value="Genomic_DNA"/>
</dbReference>
<dbReference type="HOGENOM" id="CLU_219320_0_0_9"/>
<dbReference type="Proteomes" id="UP000001877">
    <property type="component" value="Chromosome"/>
</dbReference>
<evidence type="ECO:0000313" key="2">
    <source>
        <dbReference type="EMBL" id="BAH44000.1"/>
    </source>
</evidence>
<proteinExistence type="predicted"/>